<dbReference type="Gramene" id="TraesWEE_scaffold_023287_01G000100.1">
    <property type="protein sequence ID" value="TraesWEE_scaffold_023287_01G000100.1"/>
    <property type="gene ID" value="TraesWEE_scaffold_023287_01G000100"/>
</dbReference>
<reference evidence="2" key="2">
    <citation type="submission" date="2018-10" db="UniProtKB">
        <authorList>
            <consortium name="EnsemblPlants"/>
        </authorList>
    </citation>
    <scope>IDENTIFICATION</scope>
</reference>
<dbReference type="Gramene" id="TraesCAD_scaffold_002505_01G000100.1">
    <property type="protein sequence ID" value="TraesCAD_scaffold_002505_01G000100.1"/>
    <property type="gene ID" value="TraesCAD_scaffold_002505_01G000100"/>
</dbReference>
<proteinExistence type="predicted"/>
<feature type="signal peptide" evidence="1">
    <location>
        <begin position="1"/>
        <end position="24"/>
    </location>
</feature>
<keyword evidence="3" id="KW-1185">Reference proteome</keyword>
<protein>
    <submittedName>
        <fullName evidence="2">Uncharacterized protein</fullName>
    </submittedName>
</protein>
<dbReference type="Gramene" id="TraesCS3A03G1202900.1">
    <property type="protein sequence ID" value="TraesCS3A03G1202900.1.CDS"/>
    <property type="gene ID" value="TraesCS3A03G1202900"/>
</dbReference>
<dbReference type="Gramene" id="TraesPARA_EIv1.0_0887150.1">
    <property type="protein sequence ID" value="TraesPARA_EIv1.0_0887150.1.CDS"/>
    <property type="gene ID" value="TraesPARA_EIv1.0_0887150"/>
</dbReference>
<dbReference type="OMA" id="NICYCID"/>
<keyword evidence="1" id="KW-0732">Signal</keyword>
<reference evidence="2" key="1">
    <citation type="submission" date="2018-08" db="EMBL/GenBank/DDBJ databases">
        <authorList>
            <person name="Rossello M."/>
        </authorList>
    </citation>
    <scope>NUCLEOTIDE SEQUENCE [LARGE SCALE GENOMIC DNA]</scope>
    <source>
        <strain evidence="2">cv. Chinese Spring</strain>
    </source>
</reference>
<organism evidence="2">
    <name type="scientific">Triticum aestivum</name>
    <name type="common">Wheat</name>
    <dbReference type="NCBI Taxonomy" id="4565"/>
    <lineage>
        <taxon>Eukaryota</taxon>
        <taxon>Viridiplantae</taxon>
        <taxon>Streptophyta</taxon>
        <taxon>Embryophyta</taxon>
        <taxon>Tracheophyta</taxon>
        <taxon>Spermatophyta</taxon>
        <taxon>Magnoliopsida</taxon>
        <taxon>Liliopsida</taxon>
        <taxon>Poales</taxon>
        <taxon>Poaceae</taxon>
        <taxon>BOP clade</taxon>
        <taxon>Pooideae</taxon>
        <taxon>Triticodae</taxon>
        <taxon>Triticeae</taxon>
        <taxon>Triticinae</taxon>
        <taxon>Triticum</taxon>
    </lineage>
</organism>
<evidence type="ECO:0000313" key="2">
    <source>
        <dbReference type="EnsemblPlants" id="TraesCS3A02G510800.1"/>
    </source>
</evidence>
<dbReference type="Gramene" id="TraesSTA3A03G01510970.1">
    <property type="protein sequence ID" value="TraesSTA3A03G01510970.1"/>
    <property type="gene ID" value="TraesSTA3A03G01510970"/>
</dbReference>
<dbReference type="EnsemblPlants" id="TraesCS3A02G510800.1">
    <property type="protein sequence ID" value="TraesCS3A02G510800.1"/>
    <property type="gene ID" value="TraesCS3A02G510800"/>
</dbReference>
<dbReference type="Gramene" id="TraesCS3A02G510800.1">
    <property type="protein sequence ID" value="TraesCS3A02G510800.1"/>
    <property type="gene ID" value="TraesCS3A02G510800"/>
</dbReference>
<dbReference type="AlphaFoldDB" id="A0A3B6ERI1"/>
<evidence type="ECO:0000256" key="1">
    <source>
        <dbReference type="SAM" id="SignalP"/>
    </source>
</evidence>
<dbReference type="Proteomes" id="UP000019116">
    <property type="component" value="Chromosome 3A"/>
</dbReference>
<accession>A0A3B6ERI1</accession>
<sequence length="81" mass="8854">MAPKIASAMVMYVLILALLAYSDARRCTQHPVQDPDCIGRIDRNCVKCCNAEGYRHGVCAPTCKCSHCGPESGPDERAEKQ</sequence>
<feature type="chain" id="PRO_5043173864" evidence="1">
    <location>
        <begin position="25"/>
        <end position="81"/>
    </location>
</feature>
<name>A0A3B6ERI1_WHEAT</name>
<evidence type="ECO:0000313" key="3">
    <source>
        <dbReference type="Proteomes" id="UP000019116"/>
    </source>
</evidence>